<sequence>MTPPRLASPPKCDCTKVKSMTISAPDPFSKLFCSSCASTKSPRQQHRSQPSVARG</sequence>
<accession>A0A8G1VZW8</accession>
<dbReference type="EMBL" id="KZ824636">
    <property type="protein sequence ID" value="RAK78752.1"/>
    <property type="molecule type" value="Genomic_DNA"/>
</dbReference>
<dbReference type="GeneID" id="63865852"/>
<dbReference type="AlphaFoldDB" id="A0A8G1VZW8"/>
<gene>
    <name evidence="1" type="ORF">BO72DRAFT_495064</name>
</gene>
<proteinExistence type="predicted"/>
<evidence type="ECO:0000313" key="1">
    <source>
        <dbReference type="EMBL" id="RAK78752.1"/>
    </source>
</evidence>
<dbReference type="Proteomes" id="UP000249789">
    <property type="component" value="Unassembled WGS sequence"/>
</dbReference>
<organism evidence="1 2">
    <name type="scientific">Aspergillus fijiensis CBS 313.89</name>
    <dbReference type="NCBI Taxonomy" id="1448319"/>
    <lineage>
        <taxon>Eukaryota</taxon>
        <taxon>Fungi</taxon>
        <taxon>Dikarya</taxon>
        <taxon>Ascomycota</taxon>
        <taxon>Pezizomycotina</taxon>
        <taxon>Eurotiomycetes</taxon>
        <taxon>Eurotiomycetidae</taxon>
        <taxon>Eurotiales</taxon>
        <taxon>Aspergillaceae</taxon>
        <taxon>Aspergillus</taxon>
    </lineage>
</organism>
<reference evidence="1 2" key="1">
    <citation type="submission" date="2018-02" db="EMBL/GenBank/DDBJ databases">
        <title>The genomes of Aspergillus section Nigri reveals drivers in fungal speciation.</title>
        <authorList>
            <consortium name="DOE Joint Genome Institute"/>
            <person name="Vesth T.C."/>
            <person name="Nybo J."/>
            <person name="Theobald S."/>
            <person name="Brandl J."/>
            <person name="Frisvad J.C."/>
            <person name="Nielsen K.F."/>
            <person name="Lyhne E.K."/>
            <person name="Kogle M.E."/>
            <person name="Kuo A."/>
            <person name="Riley R."/>
            <person name="Clum A."/>
            <person name="Nolan M."/>
            <person name="Lipzen A."/>
            <person name="Salamov A."/>
            <person name="Henrissat B."/>
            <person name="Wiebenga A."/>
            <person name="De vries R.P."/>
            <person name="Grigoriev I.V."/>
            <person name="Mortensen U.H."/>
            <person name="Andersen M.R."/>
            <person name="Baker S.E."/>
        </authorList>
    </citation>
    <scope>NUCLEOTIDE SEQUENCE [LARGE SCALE GENOMIC DNA]</scope>
    <source>
        <strain evidence="1 2">CBS 313.89</strain>
    </source>
</reference>
<dbReference type="VEuPathDB" id="FungiDB:BO72DRAFT_495064"/>
<name>A0A8G1VZW8_9EURO</name>
<protein>
    <submittedName>
        <fullName evidence="1">Uncharacterized protein</fullName>
    </submittedName>
</protein>
<dbReference type="RefSeq" id="XP_040802762.1">
    <property type="nucleotide sequence ID" value="XM_040948519.1"/>
</dbReference>
<evidence type="ECO:0000313" key="2">
    <source>
        <dbReference type="Proteomes" id="UP000249789"/>
    </source>
</evidence>
<keyword evidence="2" id="KW-1185">Reference proteome</keyword>